<accession>A0A2L2XB96</accession>
<dbReference type="Pfam" id="PF10628">
    <property type="entry name" value="CotE"/>
    <property type="match status" value="1"/>
</dbReference>
<protein>
    <submittedName>
        <fullName evidence="1">Outer spore coat protein E</fullName>
    </submittedName>
</protein>
<keyword evidence="1" id="KW-0167">Capsid protein</keyword>
<dbReference type="AlphaFoldDB" id="A0A2L2XB96"/>
<sequence>MSDITGAEKRSLSFPKGAYREIITKAVCGTAKKYFRYSQHFVPTEGLNPNAVLGTSITQMRLKEPEVTEVGGSDKVGVRVNGIFEVHIWYAYNNGKSTELIRQAINFEEIIPMTEYDMQSSNLIEARAIVIRPPQCLDAATTDDGRIKVDFEVGIYAEVIGETKVKVKIAHHGEE</sequence>
<reference evidence="2" key="1">
    <citation type="submission" date="2018-02" db="EMBL/GenBank/DDBJ databases">
        <title>Genome sequence of Desulfocucumis palustris strain NAW-5.</title>
        <authorList>
            <person name="Watanabe M."/>
            <person name="Kojima H."/>
            <person name="Fukui M."/>
        </authorList>
    </citation>
    <scope>NUCLEOTIDE SEQUENCE [LARGE SCALE GENOMIC DNA]</scope>
    <source>
        <strain evidence="2">NAW-5</strain>
    </source>
</reference>
<organism evidence="1 2">
    <name type="scientific">Desulfocucumis palustris</name>
    <dbReference type="NCBI Taxonomy" id="1898651"/>
    <lineage>
        <taxon>Bacteria</taxon>
        <taxon>Bacillati</taxon>
        <taxon>Bacillota</taxon>
        <taxon>Clostridia</taxon>
        <taxon>Eubacteriales</taxon>
        <taxon>Desulfocucumaceae</taxon>
        <taxon>Desulfocucumis</taxon>
    </lineage>
</organism>
<name>A0A2L2XB96_9FIRM</name>
<dbReference type="Proteomes" id="UP000239549">
    <property type="component" value="Unassembled WGS sequence"/>
</dbReference>
<keyword evidence="1" id="KW-0946">Virion</keyword>
<dbReference type="InterPro" id="IPR018901">
    <property type="entry name" value="Spore_coat_CotE"/>
</dbReference>
<dbReference type="RefSeq" id="WP_165792049.1">
    <property type="nucleotide sequence ID" value="NZ_BFAV01000092.1"/>
</dbReference>
<evidence type="ECO:0000313" key="2">
    <source>
        <dbReference type="Proteomes" id="UP000239549"/>
    </source>
</evidence>
<evidence type="ECO:0000313" key="1">
    <source>
        <dbReference type="EMBL" id="GBF33342.1"/>
    </source>
</evidence>
<proteinExistence type="predicted"/>
<comment type="caution">
    <text evidence="1">The sequence shown here is derived from an EMBL/GenBank/DDBJ whole genome shotgun (WGS) entry which is preliminary data.</text>
</comment>
<dbReference type="EMBL" id="BFAV01000092">
    <property type="protein sequence ID" value="GBF33342.1"/>
    <property type="molecule type" value="Genomic_DNA"/>
</dbReference>
<gene>
    <name evidence="1" type="ORF">DCCM_2441</name>
</gene>
<keyword evidence="2" id="KW-1185">Reference proteome</keyword>